<protein>
    <submittedName>
        <fullName evidence="2">Uncharacterized protein</fullName>
    </submittedName>
</protein>
<evidence type="ECO:0000256" key="1">
    <source>
        <dbReference type="SAM" id="MobiDB-lite"/>
    </source>
</evidence>
<dbReference type="AlphaFoldDB" id="A0A8H7TN44"/>
<feature type="region of interest" description="Disordered" evidence="1">
    <location>
        <begin position="86"/>
        <end position="119"/>
    </location>
</feature>
<reference evidence="2" key="1">
    <citation type="submission" date="2020-10" db="EMBL/GenBank/DDBJ databases">
        <title>High-Quality Genome Resource of Clonostachys rosea strain S41 by Oxford Nanopore Long-Read Sequencing.</title>
        <authorList>
            <person name="Wang H."/>
        </authorList>
    </citation>
    <scope>NUCLEOTIDE SEQUENCE</scope>
    <source>
        <strain evidence="2">S41</strain>
    </source>
</reference>
<comment type="caution">
    <text evidence="2">The sequence shown here is derived from an EMBL/GenBank/DDBJ whole genome shotgun (WGS) entry which is preliminary data.</text>
</comment>
<evidence type="ECO:0000313" key="2">
    <source>
        <dbReference type="EMBL" id="KAF9752737.1"/>
    </source>
</evidence>
<accession>A0A8H7TN44</accession>
<gene>
    <name evidence="2" type="ORF">IM811_014531</name>
</gene>
<dbReference type="EMBL" id="JADCTT010000005">
    <property type="protein sequence ID" value="KAF9752737.1"/>
    <property type="molecule type" value="Genomic_DNA"/>
</dbReference>
<evidence type="ECO:0000313" key="3">
    <source>
        <dbReference type="Proteomes" id="UP000616885"/>
    </source>
</evidence>
<organism evidence="2 3">
    <name type="scientific">Bionectria ochroleuca</name>
    <name type="common">Gliocladium roseum</name>
    <dbReference type="NCBI Taxonomy" id="29856"/>
    <lineage>
        <taxon>Eukaryota</taxon>
        <taxon>Fungi</taxon>
        <taxon>Dikarya</taxon>
        <taxon>Ascomycota</taxon>
        <taxon>Pezizomycotina</taxon>
        <taxon>Sordariomycetes</taxon>
        <taxon>Hypocreomycetidae</taxon>
        <taxon>Hypocreales</taxon>
        <taxon>Bionectriaceae</taxon>
        <taxon>Clonostachys</taxon>
    </lineage>
</organism>
<name>A0A8H7TN44_BIOOC</name>
<sequence length="179" mass="19820">MKIVFAAVFIMQVLRSEIPDRDYQNQLKSTLRETISTLGTCSIDSAHPAFRYSILLRCLMSDIEKKAPQVASFPYSWTIGPRNTQQQARNGVDNGLNELGSRPSQVDMTGEEGPPKAGAAGVVSTEAWGRQSSSPFVNEGGSPAPDCFPWHEGDHFNMSWENSLELFDGDMFLQSLMGW</sequence>
<proteinExistence type="predicted"/>
<dbReference type="Proteomes" id="UP000616885">
    <property type="component" value="Unassembled WGS sequence"/>
</dbReference>